<sequence>MPYATAAIMPAMMPSAYNVGSFGSQVNRATEASFGHLSGGECTSVASERYQEALTGRATLAVVDQGQHKHILITFGRSFLTLNLARLLAAAGHRVSTADSVPIAVSRFSKAVAGFHRVSPPKYQPQKYCREIAAIVEAEGIDLVIPIHEETDILAMMAGLFPPSCELFLSDFALEDTLHNKLKFQQALVEMGIETLKFASITGPEDIAELDFDTPFAVKQAYSRGSQLVIKAYPGDELKQLTFDPTNPWIAQEWLEGDRYCTYSICRDGEVFAHATYPVKYAIGGSSCLTFEQVRHAGIEEWVRDVIRRTGFTGHIGFDFIDHPDRGLVTIEANPRATSGIMMFTPESRVDRAFFGENDEVIYPPTGRVRMIGIGMALYGWRKDSLPGNNFRQFVRDFRAADDVIAEKGDMKPAVMLVAAYGNILRHSVRYRVGLAGGFMHDHEWDGHQI</sequence>
<reference evidence="4" key="1">
    <citation type="journal article" date="2019" name="Int. J. Syst. Evol. Microbiol.">
        <title>The Global Catalogue of Microorganisms (GCM) 10K type strain sequencing project: providing services to taxonomists for standard genome sequencing and annotation.</title>
        <authorList>
            <consortium name="The Broad Institute Genomics Platform"/>
            <consortium name="The Broad Institute Genome Sequencing Center for Infectious Disease"/>
            <person name="Wu L."/>
            <person name="Ma J."/>
        </authorList>
    </citation>
    <scope>NUCLEOTIDE SEQUENCE [LARGE SCALE GENOMIC DNA]</scope>
    <source>
        <strain evidence="4">JCM 18077</strain>
    </source>
</reference>
<dbReference type="InterPro" id="IPR003806">
    <property type="entry name" value="ATP-grasp_PylC-type"/>
</dbReference>
<evidence type="ECO:0000313" key="3">
    <source>
        <dbReference type="EMBL" id="GAA4755407.1"/>
    </source>
</evidence>
<name>A0ABP8ZFR6_9ACTN</name>
<dbReference type="Proteomes" id="UP001500822">
    <property type="component" value="Unassembled WGS sequence"/>
</dbReference>
<dbReference type="PROSITE" id="PS50975">
    <property type="entry name" value="ATP_GRASP"/>
    <property type="match status" value="1"/>
</dbReference>
<dbReference type="InterPro" id="IPR011761">
    <property type="entry name" value="ATP-grasp"/>
</dbReference>
<comment type="caution">
    <text evidence="3">The sequence shown here is derived from an EMBL/GenBank/DDBJ whole genome shotgun (WGS) entry which is preliminary data.</text>
</comment>
<organism evidence="3 4">
    <name type="scientific">Gordonia alkaliphila</name>
    <dbReference type="NCBI Taxonomy" id="1053547"/>
    <lineage>
        <taxon>Bacteria</taxon>
        <taxon>Bacillati</taxon>
        <taxon>Actinomycetota</taxon>
        <taxon>Actinomycetes</taxon>
        <taxon>Mycobacteriales</taxon>
        <taxon>Gordoniaceae</taxon>
        <taxon>Gordonia</taxon>
    </lineage>
</organism>
<protein>
    <recommendedName>
        <fullName evidence="2">ATP-grasp domain-containing protein</fullName>
    </recommendedName>
</protein>
<dbReference type="Gene3D" id="3.40.50.20">
    <property type="match status" value="1"/>
</dbReference>
<keyword evidence="1" id="KW-0067">ATP-binding</keyword>
<evidence type="ECO:0000313" key="4">
    <source>
        <dbReference type="Proteomes" id="UP001500822"/>
    </source>
</evidence>
<gene>
    <name evidence="3" type="ORF">GCM10023217_28910</name>
</gene>
<keyword evidence="1" id="KW-0547">Nucleotide-binding</keyword>
<feature type="domain" description="ATP-grasp" evidence="2">
    <location>
        <begin position="185"/>
        <end position="363"/>
    </location>
</feature>
<evidence type="ECO:0000259" key="2">
    <source>
        <dbReference type="PROSITE" id="PS50975"/>
    </source>
</evidence>
<accession>A0ABP8ZFR6</accession>
<keyword evidence="4" id="KW-1185">Reference proteome</keyword>
<dbReference type="Gene3D" id="3.30.470.20">
    <property type="entry name" value="ATP-grasp fold, B domain"/>
    <property type="match status" value="1"/>
</dbReference>
<evidence type="ECO:0000256" key="1">
    <source>
        <dbReference type="PROSITE-ProRule" id="PRU00409"/>
    </source>
</evidence>
<dbReference type="SUPFAM" id="SSF56059">
    <property type="entry name" value="Glutathione synthetase ATP-binding domain-like"/>
    <property type="match status" value="1"/>
</dbReference>
<proteinExistence type="predicted"/>
<dbReference type="Pfam" id="PF02655">
    <property type="entry name" value="ATP-grasp_3"/>
    <property type="match status" value="1"/>
</dbReference>
<dbReference type="EMBL" id="BAABIE010000014">
    <property type="protein sequence ID" value="GAA4755407.1"/>
    <property type="molecule type" value="Genomic_DNA"/>
</dbReference>